<protein>
    <submittedName>
        <fullName evidence="1">Uncharacterized protein</fullName>
    </submittedName>
</protein>
<evidence type="ECO:0000313" key="2">
    <source>
        <dbReference type="Proteomes" id="UP000821845"/>
    </source>
</evidence>
<comment type="caution">
    <text evidence="1">The sequence shown here is derived from an EMBL/GenBank/DDBJ whole genome shotgun (WGS) entry which is preliminary data.</text>
</comment>
<dbReference type="Proteomes" id="UP000821845">
    <property type="component" value="Chromosome 4"/>
</dbReference>
<dbReference type="EMBL" id="CM023484">
    <property type="protein sequence ID" value="KAH6932880.1"/>
    <property type="molecule type" value="Genomic_DNA"/>
</dbReference>
<gene>
    <name evidence="1" type="ORF">HPB50_010488</name>
</gene>
<reference evidence="1" key="1">
    <citation type="submission" date="2020-05" db="EMBL/GenBank/DDBJ databases">
        <title>Large-scale comparative analyses of tick genomes elucidate their genetic diversity and vector capacities.</title>
        <authorList>
            <person name="Jia N."/>
            <person name="Wang J."/>
            <person name="Shi W."/>
            <person name="Du L."/>
            <person name="Sun Y."/>
            <person name="Zhan W."/>
            <person name="Jiang J."/>
            <person name="Wang Q."/>
            <person name="Zhang B."/>
            <person name="Ji P."/>
            <person name="Sakyi L.B."/>
            <person name="Cui X."/>
            <person name="Yuan T."/>
            <person name="Jiang B."/>
            <person name="Yang W."/>
            <person name="Lam T.T.-Y."/>
            <person name="Chang Q."/>
            <person name="Ding S."/>
            <person name="Wang X."/>
            <person name="Zhu J."/>
            <person name="Ruan X."/>
            <person name="Zhao L."/>
            <person name="Wei J."/>
            <person name="Que T."/>
            <person name="Du C."/>
            <person name="Cheng J."/>
            <person name="Dai P."/>
            <person name="Han X."/>
            <person name="Huang E."/>
            <person name="Gao Y."/>
            <person name="Liu J."/>
            <person name="Shao H."/>
            <person name="Ye R."/>
            <person name="Li L."/>
            <person name="Wei W."/>
            <person name="Wang X."/>
            <person name="Wang C."/>
            <person name="Yang T."/>
            <person name="Huo Q."/>
            <person name="Li W."/>
            <person name="Guo W."/>
            <person name="Chen H."/>
            <person name="Zhou L."/>
            <person name="Ni X."/>
            <person name="Tian J."/>
            <person name="Zhou Y."/>
            <person name="Sheng Y."/>
            <person name="Liu T."/>
            <person name="Pan Y."/>
            <person name="Xia L."/>
            <person name="Li J."/>
            <person name="Zhao F."/>
            <person name="Cao W."/>
        </authorList>
    </citation>
    <scope>NUCLEOTIDE SEQUENCE</scope>
    <source>
        <strain evidence="1">Hyas-2018</strain>
    </source>
</reference>
<organism evidence="1 2">
    <name type="scientific">Hyalomma asiaticum</name>
    <name type="common">Tick</name>
    <dbReference type="NCBI Taxonomy" id="266040"/>
    <lineage>
        <taxon>Eukaryota</taxon>
        <taxon>Metazoa</taxon>
        <taxon>Ecdysozoa</taxon>
        <taxon>Arthropoda</taxon>
        <taxon>Chelicerata</taxon>
        <taxon>Arachnida</taxon>
        <taxon>Acari</taxon>
        <taxon>Parasitiformes</taxon>
        <taxon>Ixodida</taxon>
        <taxon>Ixodoidea</taxon>
        <taxon>Ixodidae</taxon>
        <taxon>Hyalomminae</taxon>
        <taxon>Hyalomma</taxon>
    </lineage>
</organism>
<accession>A0ACB7SE44</accession>
<keyword evidence="2" id="KW-1185">Reference proteome</keyword>
<name>A0ACB7SE44_HYAAI</name>
<evidence type="ECO:0000313" key="1">
    <source>
        <dbReference type="EMBL" id="KAH6932880.1"/>
    </source>
</evidence>
<proteinExistence type="predicted"/>
<sequence length="154" mass="17042">MSDVAIKGCGHDVLDVLDSPKSYGTSHGSDSSVHSLQPLTPSSSQRQPRKVYGRRPMELVQPVLPSHLRSPGVYGSKMVHPARCRSKRVVPAVCLAEFSQMRDPGHVVRILDICSHKLMLTDLDYNRMREAQVSRIAGAPDRDVSGGRQWRGSR</sequence>